<accession>A0A640T0R7</accession>
<feature type="region of interest" description="Disordered" evidence="1">
    <location>
        <begin position="1"/>
        <end position="27"/>
    </location>
</feature>
<comment type="caution">
    <text evidence="2">The sequence shown here is derived from an EMBL/GenBank/DDBJ whole genome shotgun (WGS) entry which is preliminary data.</text>
</comment>
<name>A0A640T0R7_9ACTN</name>
<reference evidence="2 3" key="1">
    <citation type="submission" date="2019-12" db="EMBL/GenBank/DDBJ databases">
        <title>Whole genome shotgun sequence of Streptomyces hygroscopicus subsp. glebosus NBRC 13786.</title>
        <authorList>
            <person name="Ichikawa N."/>
            <person name="Kimura A."/>
            <person name="Kitahashi Y."/>
            <person name="Komaki H."/>
            <person name="Tamura T."/>
        </authorList>
    </citation>
    <scope>NUCLEOTIDE SEQUENCE [LARGE SCALE GENOMIC DNA]</scope>
    <source>
        <strain evidence="2 3">NBRC 13786</strain>
    </source>
</reference>
<keyword evidence="3" id="KW-1185">Reference proteome</keyword>
<dbReference type="Proteomes" id="UP000430079">
    <property type="component" value="Unassembled WGS sequence"/>
</dbReference>
<sequence>MTTRPEPRPSHTHPAARAPELDGSGARVCPKAQERAEYVSFPETVIPHYASDRQVAGFFSGALNVEFIDDIHTMKPGAVGKTPYARRLKEALEHLLSERPAGSTDWALMTGVSFWEDDRLYSYLKDLYDYFYGDREEPPVAPDAEAPPPEKCWR</sequence>
<dbReference type="AlphaFoldDB" id="A0A640T0R7"/>
<evidence type="ECO:0000313" key="3">
    <source>
        <dbReference type="Proteomes" id="UP000430079"/>
    </source>
</evidence>
<protein>
    <submittedName>
        <fullName evidence="2">Uncharacterized protein</fullName>
    </submittedName>
</protein>
<organism evidence="2 3">
    <name type="scientific">Streptomyces glebosus</name>
    <dbReference type="NCBI Taxonomy" id="249580"/>
    <lineage>
        <taxon>Bacteria</taxon>
        <taxon>Bacillati</taxon>
        <taxon>Actinomycetota</taxon>
        <taxon>Actinomycetes</taxon>
        <taxon>Kitasatosporales</taxon>
        <taxon>Streptomycetaceae</taxon>
        <taxon>Streptomyces</taxon>
    </lineage>
</organism>
<gene>
    <name evidence="2" type="ORF">Sgleb_32820</name>
</gene>
<proteinExistence type="predicted"/>
<dbReference type="EMBL" id="BLIO01000001">
    <property type="protein sequence ID" value="GFE15235.1"/>
    <property type="molecule type" value="Genomic_DNA"/>
</dbReference>
<evidence type="ECO:0000313" key="2">
    <source>
        <dbReference type="EMBL" id="GFE15235.1"/>
    </source>
</evidence>
<evidence type="ECO:0000256" key="1">
    <source>
        <dbReference type="SAM" id="MobiDB-lite"/>
    </source>
</evidence>